<dbReference type="OrthoDB" id="437922at2759"/>
<evidence type="ECO:0000313" key="3">
    <source>
        <dbReference type="Proteomes" id="UP000023152"/>
    </source>
</evidence>
<feature type="compositionally biased region" description="Polar residues" evidence="1">
    <location>
        <begin position="195"/>
        <end position="215"/>
    </location>
</feature>
<evidence type="ECO:0000313" key="2">
    <source>
        <dbReference type="EMBL" id="ETO10155.1"/>
    </source>
</evidence>
<evidence type="ECO:0000256" key="1">
    <source>
        <dbReference type="SAM" id="MobiDB-lite"/>
    </source>
</evidence>
<dbReference type="Pfam" id="PF12739">
    <property type="entry name" value="TRAPPC-Trs85"/>
    <property type="match status" value="1"/>
</dbReference>
<protein>
    <submittedName>
        <fullName evidence="2">Uncharacterized protein</fullName>
    </submittedName>
</protein>
<accession>X6MAT9</accession>
<feature type="region of interest" description="Disordered" evidence="1">
    <location>
        <begin position="176"/>
        <end position="215"/>
    </location>
</feature>
<name>X6MAT9_RETFI</name>
<gene>
    <name evidence="2" type="ORF">RFI_27223</name>
</gene>
<dbReference type="InterPro" id="IPR024420">
    <property type="entry name" value="TRAPP_III_complex_Trs85"/>
</dbReference>
<keyword evidence="3" id="KW-1185">Reference proteome</keyword>
<dbReference type="PANTHER" id="PTHR12975">
    <property type="entry name" value="TRANSPORT PROTEIN TRAPP"/>
    <property type="match status" value="1"/>
</dbReference>
<dbReference type="PANTHER" id="PTHR12975:SF6">
    <property type="entry name" value="TRAFFICKING PROTEIN PARTICLE COMPLEX SUBUNIT 8"/>
    <property type="match status" value="1"/>
</dbReference>
<reference evidence="2 3" key="1">
    <citation type="journal article" date="2013" name="Curr. Biol.">
        <title>The Genome of the Foraminiferan Reticulomyxa filosa.</title>
        <authorList>
            <person name="Glockner G."/>
            <person name="Hulsmann N."/>
            <person name="Schleicher M."/>
            <person name="Noegel A.A."/>
            <person name="Eichinger L."/>
            <person name="Gallinger C."/>
            <person name="Pawlowski J."/>
            <person name="Sierra R."/>
            <person name="Euteneuer U."/>
            <person name="Pillet L."/>
            <person name="Moustafa A."/>
            <person name="Platzer M."/>
            <person name="Groth M."/>
            <person name="Szafranski K."/>
            <person name="Schliwa M."/>
        </authorList>
    </citation>
    <scope>NUCLEOTIDE SEQUENCE [LARGE SCALE GENOMIC DNA]</scope>
</reference>
<dbReference type="Proteomes" id="UP000023152">
    <property type="component" value="Unassembled WGS sequence"/>
</dbReference>
<dbReference type="AlphaFoldDB" id="X6MAT9"/>
<proteinExistence type="predicted"/>
<comment type="caution">
    <text evidence="2">The sequence shown here is derived from an EMBL/GenBank/DDBJ whole genome shotgun (WGS) entry which is preliminary data.</text>
</comment>
<organism evidence="2 3">
    <name type="scientific">Reticulomyxa filosa</name>
    <dbReference type="NCBI Taxonomy" id="46433"/>
    <lineage>
        <taxon>Eukaryota</taxon>
        <taxon>Sar</taxon>
        <taxon>Rhizaria</taxon>
        <taxon>Retaria</taxon>
        <taxon>Foraminifera</taxon>
        <taxon>Monothalamids</taxon>
        <taxon>Reticulomyxidae</taxon>
        <taxon>Reticulomyxa</taxon>
    </lineage>
</organism>
<feature type="compositionally biased region" description="Basic and acidic residues" evidence="1">
    <location>
        <begin position="178"/>
        <end position="191"/>
    </location>
</feature>
<dbReference type="GO" id="GO:1990072">
    <property type="term" value="C:TRAPPIII protein complex"/>
    <property type="evidence" value="ECO:0007669"/>
    <property type="project" value="TreeGrafter"/>
</dbReference>
<sequence length="371" mass="42242">MFEEIKRAFGQFTFKLLYINSIAQSSPNLETLDLWRGSINQNFPPTIPILSALANSKARMHRKPPLEDVLQDVKDMQSSPERSWSHGYNIKSSNFVNEVLKTPLHGEGLHTQQLCVNFTGVYLNEEDLQTLNQMVSDVVLYGVMPFVERRITELYAIVAQERKGITHTFRRLFTGKKPKPEVQQRKQERAKALTATPSQNKVSQSPSLDTSSSNVVAPNADEEIPLYSLDSIESIIRQLADLCFVLQQYDIALEHYKLVMNDYKSDGCKEYLAGAYEMAALCAALLSKAMATPSWMNLRNLPEEPLSTTSGILREIIYVQFRAYNSNRKDMETFFDNTFTEYMDISYSTKNRGKKINTKASMNLALILFNT</sequence>
<dbReference type="EMBL" id="ASPP01023618">
    <property type="protein sequence ID" value="ETO10155.1"/>
    <property type="molecule type" value="Genomic_DNA"/>
</dbReference>